<organism evidence="3 4">
    <name type="scientific">Polarella glacialis</name>
    <name type="common">Dinoflagellate</name>
    <dbReference type="NCBI Taxonomy" id="89957"/>
    <lineage>
        <taxon>Eukaryota</taxon>
        <taxon>Sar</taxon>
        <taxon>Alveolata</taxon>
        <taxon>Dinophyceae</taxon>
        <taxon>Suessiales</taxon>
        <taxon>Suessiaceae</taxon>
        <taxon>Polarella</taxon>
    </lineage>
</organism>
<dbReference type="EMBL" id="CAJNNW010016433">
    <property type="protein sequence ID" value="CAE8659162.1"/>
    <property type="molecule type" value="Genomic_DNA"/>
</dbReference>
<dbReference type="SMART" id="SM00248">
    <property type="entry name" value="ANK"/>
    <property type="match status" value="2"/>
</dbReference>
<keyword evidence="1" id="KW-0040">ANK repeat</keyword>
<dbReference type="SMART" id="SM00577">
    <property type="entry name" value="CPDc"/>
    <property type="match status" value="1"/>
</dbReference>
<dbReference type="PROSITE" id="PS50969">
    <property type="entry name" value="FCP1"/>
    <property type="match status" value="1"/>
</dbReference>
<dbReference type="AlphaFoldDB" id="A0A813IZK9"/>
<comment type="caution">
    <text evidence="3">The sequence shown here is derived from an EMBL/GenBank/DDBJ whole genome shotgun (WGS) entry which is preliminary data.</text>
</comment>
<sequence>MARLRMLLSEPWWSNGLEFLAEGFPGPCGVLLCVGLLSWELKKGPVESSALHVALERGLRGTVQLLLQSGAAAGGTQYRSRHMYGSSEETPLCCAARGGDPELVALLLEHRAEVNGFQSSQVSAGGSPSQRTPLFCAVDLGRRAAVEATGHVAWEQLEDSLRGALHFLATNGPKLATVRASGPALLPPAQDWDEASGSSCGKMTLVLDLDETLAHCSLDPSAFGYDFSVRFVESKATGYMFVRPFARLFLEVAAQLFEVVTFTASSQGYADQVLDRLDPDGKCISKRLYRQHCTEVAGAFLKDMRRLGRPLERVILVDNSPVSLGLCLDNGIAVSSWTGPPLGGSFPSADRELLELLLVLQQCLASQASVTDFLAQRYGLRELVEFLQHHPELLGIAGGARR</sequence>
<dbReference type="Pfam" id="PF12796">
    <property type="entry name" value="Ank_2"/>
    <property type="match status" value="1"/>
</dbReference>
<dbReference type="InterPro" id="IPR036412">
    <property type="entry name" value="HAD-like_sf"/>
</dbReference>
<dbReference type="PROSITE" id="PS50088">
    <property type="entry name" value="ANK_REPEAT"/>
    <property type="match status" value="1"/>
</dbReference>
<evidence type="ECO:0000259" key="2">
    <source>
        <dbReference type="PROSITE" id="PS50969"/>
    </source>
</evidence>
<feature type="repeat" description="ANK" evidence="1">
    <location>
        <begin position="87"/>
        <end position="119"/>
    </location>
</feature>
<name>A0A813IZK9_POLGL</name>
<dbReference type="CDD" id="cd07521">
    <property type="entry name" value="HAD_FCP1-like"/>
    <property type="match status" value="1"/>
</dbReference>
<dbReference type="InterPro" id="IPR036770">
    <property type="entry name" value="Ankyrin_rpt-contain_sf"/>
</dbReference>
<dbReference type="Gene3D" id="1.25.40.20">
    <property type="entry name" value="Ankyrin repeat-containing domain"/>
    <property type="match status" value="1"/>
</dbReference>
<dbReference type="PANTHER" id="PTHR12210">
    <property type="entry name" value="DULLARD PROTEIN PHOSPHATASE"/>
    <property type="match status" value="1"/>
</dbReference>
<dbReference type="Gene3D" id="3.40.50.1000">
    <property type="entry name" value="HAD superfamily/HAD-like"/>
    <property type="match status" value="1"/>
</dbReference>
<dbReference type="Pfam" id="PF03031">
    <property type="entry name" value="NIF"/>
    <property type="match status" value="1"/>
</dbReference>
<evidence type="ECO:0000313" key="3">
    <source>
        <dbReference type="EMBL" id="CAE8659162.1"/>
    </source>
</evidence>
<evidence type="ECO:0000313" key="4">
    <source>
        <dbReference type="Proteomes" id="UP000626109"/>
    </source>
</evidence>
<dbReference type="SUPFAM" id="SSF56784">
    <property type="entry name" value="HAD-like"/>
    <property type="match status" value="1"/>
</dbReference>
<gene>
    <name evidence="3" type="ORF">PGLA2088_LOCUS13673</name>
</gene>
<dbReference type="GO" id="GO:0016791">
    <property type="term" value="F:phosphatase activity"/>
    <property type="evidence" value="ECO:0007669"/>
    <property type="project" value="InterPro"/>
</dbReference>
<dbReference type="PROSITE" id="PS50297">
    <property type="entry name" value="ANK_REP_REGION"/>
    <property type="match status" value="1"/>
</dbReference>
<protein>
    <recommendedName>
        <fullName evidence="2">FCP1 homology domain-containing protein</fullName>
    </recommendedName>
</protein>
<dbReference type="InterPro" id="IPR023214">
    <property type="entry name" value="HAD_sf"/>
</dbReference>
<dbReference type="SUPFAM" id="SSF48403">
    <property type="entry name" value="Ankyrin repeat"/>
    <property type="match status" value="1"/>
</dbReference>
<dbReference type="InterPro" id="IPR004274">
    <property type="entry name" value="FCP1_dom"/>
</dbReference>
<dbReference type="NCBIfam" id="TIGR02251">
    <property type="entry name" value="HIF-SF_euk"/>
    <property type="match status" value="1"/>
</dbReference>
<dbReference type="Proteomes" id="UP000626109">
    <property type="component" value="Unassembled WGS sequence"/>
</dbReference>
<accession>A0A813IZK9</accession>
<reference evidence="3" key="1">
    <citation type="submission" date="2021-02" db="EMBL/GenBank/DDBJ databases">
        <authorList>
            <person name="Dougan E. K."/>
            <person name="Rhodes N."/>
            <person name="Thang M."/>
            <person name="Chan C."/>
        </authorList>
    </citation>
    <scope>NUCLEOTIDE SEQUENCE</scope>
</reference>
<dbReference type="InterPro" id="IPR050365">
    <property type="entry name" value="TIM50"/>
</dbReference>
<evidence type="ECO:0000256" key="1">
    <source>
        <dbReference type="PROSITE-ProRule" id="PRU00023"/>
    </source>
</evidence>
<dbReference type="InterPro" id="IPR011948">
    <property type="entry name" value="Dullard_phosphatase"/>
</dbReference>
<feature type="domain" description="FCP1 homology" evidence="2">
    <location>
        <begin position="198"/>
        <end position="363"/>
    </location>
</feature>
<proteinExistence type="predicted"/>
<dbReference type="InterPro" id="IPR002110">
    <property type="entry name" value="Ankyrin_rpt"/>
</dbReference>